<feature type="compositionally biased region" description="Basic and acidic residues" evidence="1">
    <location>
        <begin position="143"/>
        <end position="172"/>
    </location>
</feature>
<keyword evidence="2" id="KW-1133">Transmembrane helix</keyword>
<feature type="compositionally biased region" description="Polar residues" evidence="1">
    <location>
        <begin position="98"/>
        <end position="109"/>
    </location>
</feature>
<dbReference type="RefSeq" id="WP_189296724.1">
    <property type="nucleotide sequence ID" value="NZ_BMRP01000002.1"/>
</dbReference>
<feature type="transmembrane region" description="Helical" evidence="2">
    <location>
        <begin position="20"/>
        <end position="37"/>
    </location>
</feature>
<evidence type="ECO:0000313" key="3">
    <source>
        <dbReference type="EMBL" id="GGU47891.1"/>
    </source>
</evidence>
<reference evidence="4" key="1">
    <citation type="journal article" date="2019" name="Int. J. Syst. Evol. Microbiol.">
        <title>The Global Catalogue of Microorganisms (GCM) 10K type strain sequencing project: providing services to taxonomists for standard genome sequencing and annotation.</title>
        <authorList>
            <consortium name="The Broad Institute Genomics Platform"/>
            <consortium name="The Broad Institute Genome Sequencing Center for Infectious Disease"/>
            <person name="Wu L."/>
            <person name="Ma J."/>
        </authorList>
    </citation>
    <scope>NUCLEOTIDE SEQUENCE [LARGE SCALE GENOMIC DNA]</scope>
    <source>
        <strain evidence="4">JCM 3399</strain>
    </source>
</reference>
<dbReference type="Proteomes" id="UP000654471">
    <property type="component" value="Unassembled WGS sequence"/>
</dbReference>
<feature type="region of interest" description="Disordered" evidence="1">
    <location>
        <begin position="270"/>
        <end position="403"/>
    </location>
</feature>
<evidence type="ECO:0000256" key="2">
    <source>
        <dbReference type="SAM" id="Phobius"/>
    </source>
</evidence>
<feature type="compositionally biased region" description="Low complexity" evidence="1">
    <location>
        <begin position="351"/>
        <end position="368"/>
    </location>
</feature>
<proteinExistence type="predicted"/>
<keyword evidence="4" id="KW-1185">Reference proteome</keyword>
<feature type="compositionally biased region" description="Polar residues" evidence="1">
    <location>
        <begin position="273"/>
        <end position="288"/>
    </location>
</feature>
<comment type="caution">
    <text evidence="3">The sequence shown here is derived from an EMBL/GenBank/DDBJ whole genome shotgun (WGS) entry which is preliminary data.</text>
</comment>
<feature type="compositionally biased region" description="Low complexity" evidence="1">
    <location>
        <begin position="392"/>
        <end position="403"/>
    </location>
</feature>
<feature type="compositionally biased region" description="Gly residues" evidence="1">
    <location>
        <begin position="369"/>
        <end position="382"/>
    </location>
</feature>
<feature type="transmembrane region" description="Helical" evidence="2">
    <location>
        <begin position="43"/>
        <end position="63"/>
    </location>
</feature>
<organism evidence="3 4">
    <name type="scientific">Streptomyces albospinus</name>
    <dbReference type="NCBI Taxonomy" id="285515"/>
    <lineage>
        <taxon>Bacteria</taxon>
        <taxon>Bacillati</taxon>
        <taxon>Actinomycetota</taxon>
        <taxon>Actinomycetes</taxon>
        <taxon>Kitasatosporales</taxon>
        <taxon>Streptomycetaceae</taxon>
        <taxon>Streptomyces</taxon>
    </lineage>
</organism>
<feature type="compositionally biased region" description="Low complexity" evidence="1">
    <location>
        <begin position="80"/>
        <end position="97"/>
    </location>
</feature>
<name>A0ABQ2UPT9_9ACTN</name>
<evidence type="ECO:0000256" key="1">
    <source>
        <dbReference type="SAM" id="MobiDB-lite"/>
    </source>
</evidence>
<dbReference type="EMBL" id="BMRP01000002">
    <property type="protein sequence ID" value="GGU47891.1"/>
    <property type="molecule type" value="Genomic_DNA"/>
</dbReference>
<feature type="region of interest" description="Disordered" evidence="1">
    <location>
        <begin position="76"/>
        <end position="191"/>
    </location>
</feature>
<protein>
    <submittedName>
        <fullName evidence="3">Uncharacterized protein</fullName>
    </submittedName>
</protein>
<keyword evidence="2" id="KW-0812">Transmembrane</keyword>
<keyword evidence="2" id="KW-0472">Membrane</keyword>
<feature type="transmembrane region" description="Helical" evidence="2">
    <location>
        <begin position="250"/>
        <end position="270"/>
    </location>
</feature>
<accession>A0ABQ2UPT9</accession>
<gene>
    <name evidence="3" type="ORF">GCM10010211_10060</name>
</gene>
<sequence>MDEKTETDTKKKEKRIDLSLAQVSGSALAAAVAAYLAGQLGVYGTIIGAGVVSVVATTGGSIFQHLFRRTGEQIKEAAVTTRPKPRSFSTTRPRSTTGQAESAGPTTVLPTFDRQGAEDTVTSVAARKPDPAAARTQLIPRAEQARRRDPAGAHPADDPTRLLRTVDRDATRAPHPAHHAGRAGATDGTDRTQLVPRLDERTVALAQAAPQEAAATAVLPQTDGPGATVAGDEERTATYGTRLRGWKRPALGALAVFVLAMGAVTATEWFTGETPSGTKGTTVGNLTTGFVPHRPGTPTPTPGHSSGSGRDGSGGTPSPGPSRSGDTGTGSGTGRDTPSPSPTPSDGGSGSPSPGASSSPNPSPSRSTGTGGSGDGANGGATPGHQQSQHNPDTQQTPDPKTP</sequence>
<evidence type="ECO:0000313" key="4">
    <source>
        <dbReference type="Proteomes" id="UP000654471"/>
    </source>
</evidence>